<evidence type="ECO:0000256" key="13">
    <source>
        <dbReference type="SAM" id="Phobius"/>
    </source>
</evidence>
<dbReference type="InterPro" id="IPR036790">
    <property type="entry name" value="Frizzled_dom_sf"/>
</dbReference>
<dbReference type="GO" id="GO:0016477">
    <property type="term" value="P:cell migration"/>
    <property type="evidence" value="ECO:0007669"/>
    <property type="project" value="TreeGrafter"/>
</dbReference>
<feature type="domain" description="FZ" evidence="15">
    <location>
        <begin position="135"/>
        <end position="288"/>
    </location>
</feature>
<dbReference type="Gene3D" id="1.10.2000.10">
    <property type="entry name" value="Frizzled cysteine-rich domain"/>
    <property type="match status" value="1"/>
</dbReference>
<proteinExistence type="predicted"/>
<evidence type="ECO:0000259" key="14">
    <source>
        <dbReference type="PROSITE" id="PS50011"/>
    </source>
</evidence>
<evidence type="ECO:0000259" key="16">
    <source>
        <dbReference type="PROSITE" id="PS50287"/>
    </source>
</evidence>
<evidence type="ECO:0000256" key="8">
    <source>
        <dbReference type="ARBA" id="ARBA00023157"/>
    </source>
</evidence>
<reference evidence="17" key="2">
    <citation type="submission" date="2024-06" db="UniProtKB">
        <authorList>
            <consortium name="EnsemblMetazoa"/>
        </authorList>
    </citation>
    <scope>IDENTIFICATION</scope>
</reference>
<dbReference type="InterPro" id="IPR017441">
    <property type="entry name" value="Protein_kinase_ATP_BS"/>
</dbReference>
<feature type="domain" description="Protein kinase" evidence="14">
    <location>
        <begin position="435"/>
        <end position="720"/>
    </location>
</feature>
<feature type="disulfide bond" evidence="11">
    <location>
        <begin position="76"/>
        <end position="86"/>
    </location>
</feature>
<dbReference type="InterPro" id="IPR008266">
    <property type="entry name" value="Tyr_kinase_AS"/>
</dbReference>
<dbReference type="InterPro" id="IPR020067">
    <property type="entry name" value="Frizzled_dom"/>
</dbReference>
<keyword evidence="13" id="KW-1133">Transmembrane helix</keyword>
<dbReference type="CDD" id="cd00192">
    <property type="entry name" value="PTKc"/>
    <property type="match status" value="1"/>
</dbReference>
<evidence type="ECO:0000256" key="11">
    <source>
        <dbReference type="PROSITE-ProRule" id="PRU00196"/>
    </source>
</evidence>
<dbReference type="SUPFAM" id="SSF56112">
    <property type="entry name" value="Protein kinase-like (PK-like)"/>
    <property type="match status" value="1"/>
</dbReference>
<evidence type="ECO:0000256" key="6">
    <source>
        <dbReference type="ARBA" id="ARBA00022840"/>
    </source>
</evidence>
<evidence type="ECO:0000256" key="9">
    <source>
        <dbReference type="ARBA" id="ARBA00023180"/>
    </source>
</evidence>
<evidence type="ECO:0000256" key="7">
    <source>
        <dbReference type="ARBA" id="ARBA00023137"/>
    </source>
</evidence>
<keyword evidence="8 11" id="KW-1015">Disulfide bond</keyword>
<evidence type="ECO:0000259" key="15">
    <source>
        <dbReference type="PROSITE" id="PS50038"/>
    </source>
</evidence>
<comment type="caution">
    <text evidence="11">Lacks conserved residue(s) required for the propagation of feature annotation.</text>
</comment>
<dbReference type="Gene3D" id="3.30.200.20">
    <property type="entry name" value="Phosphorylase Kinase, domain 1"/>
    <property type="match status" value="1"/>
</dbReference>
<protein>
    <recommendedName>
        <fullName evidence="19">Protein kinase domain-containing protein</fullName>
    </recommendedName>
</protein>
<keyword evidence="9" id="KW-0325">Glycoprotein</keyword>
<keyword evidence="6 12" id="KW-0067">ATP-binding</keyword>
<keyword evidence="4 12" id="KW-0547">Nucleotide-binding</keyword>
<dbReference type="InterPro" id="IPR000719">
    <property type="entry name" value="Prot_kinase_dom"/>
</dbReference>
<dbReference type="PROSITE" id="PS00107">
    <property type="entry name" value="PROTEIN_KINASE_ATP"/>
    <property type="match status" value="1"/>
</dbReference>
<dbReference type="FunFam" id="3.10.250.10:FF:000005">
    <property type="entry name" value="Neurotrypsin isoform A"/>
    <property type="match status" value="1"/>
</dbReference>
<dbReference type="Gene3D" id="3.10.250.10">
    <property type="entry name" value="SRCR-like domain"/>
    <property type="match status" value="1"/>
</dbReference>
<evidence type="ECO:0000256" key="4">
    <source>
        <dbReference type="ARBA" id="ARBA00022741"/>
    </source>
</evidence>
<dbReference type="GO" id="GO:0004714">
    <property type="term" value="F:transmembrane receptor protein tyrosine kinase activity"/>
    <property type="evidence" value="ECO:0007669"/>
    <property type="project" value="UniProtKB-EC"/>
</dbReference>
<keyword evidence="5" id="KW-0418">Kinase</keyword>
<dbReference type="SMART" id="SM00202">
    <property type="entry name" value="SR"/>
    <property type="match status" value="1"/>
</dbReference>
<keyword evidence="3" id="KW-0732">Signal</keyword>
<dbReference type="GO" id="GO:0043235">
    <property type="term" value="C:receptor complex"/>
    <property type="evidence" value="ECO:0007669"/>
    <property type="project" value="TreeGrafter"/>
</dbReference>
<reference evidence="18" key="1">
    <citation type="journal article" date="2010" name="Nature">
        <title>The Amphimedon queenslandica genome and the evolution of animal complexity.</title>
        <authorList>
            <person name="Srivastava M."/>
            <person name="Simakov O."/>
            <person name="Chapman J."/>
            <person name="Fahey B."/>
            <person name="Gauthier M.E."/>
            <person name="Mitros T."/>
            <person name="Richards G.S."/>
            <person name="Conaco C."/>
            <person name="Dacre M."/>
            <person name="Hellsten U."/>
            <person name="Larroux C."/>
            <person name="Putnam N.H."/>
            <person name="Stanke M."/>
            <person name="Adamska M."/>
            <person name="Darling A."/>
            <person name="Degnan S.M."/>
            <person name="Oakley T.H."/>
            <person name="Plachetzki D.C."/>
            <person name="Zhai Y."/>
            <person name="Adamski M."/>
            <person name="Calcino A."/>
            <person name="Cummins S.F."/>
            <person name="Goodstein D.M."/>
            <person name="Harris C."/>
            <person name="Jackson D.J."/>
            <person name="Leys S.P."/>
            <person name="Shu S."/>
            <person name="Woodcroft B.J."/>
            <person name="Vervoort M."/>
            <person name="Kosik K.S."/>
            <person name="Manning G."/>
            <person name="Degnan B.M."/>
            <person name="Rokhsar D.S."/>
        </authorList>
    </citation>
    <scope>NUCLEOTIDE SEQUENCE [LARGE SCALE GENOMIC DNA]</scope>
</reference>
<dbReference type="SMART" id="SM00219">
    <property type="entry name" value="TyrKc"/>
    <property type="match status" value="1"/>
</dbReference>
<evidence type="ECO:0000256" key="2">
    <source>
        <dbReference type="ARBA" id="ARBA00022679"/>
    </source>
</evidence>
<evidence type="ECO:0008006" key="19">
    <source>
        <dbReference type="Google" id="ProtNLM"/>
    </source>
</evidence>
<organism evidence="17 18">
    <name type="scientific">Amphimedon queenslandica</name>
    <name type="common">Sponge</name>
    <dbReference type="NCBI Taxonomy" id="400682"/>
    <lineage>
        <taxon>Eukaryota</taxon>
        <taxon>Metazoa</taxon>
        <taxon>Porifera</taxon>
        <taxon>Demospongiae</taxon>
        <taxon>Heteroscleromorpha</taxon>
        <taxon>Haplosclerida</taxon>
        <taxon>Niphatidae</taxon>
        <taxon>Amphimedon</taxon>
    </lineage>
</organism>
<comment type="catalytic activity">
    <reaction evidence="10">
        <text>L-tyrosyl-[protein] + ATP = O-phospho-L-tyrosyl-[protein] + ADP + H(+)</text>
        <dbReference type="Rhea" id="RHEA:10596"/>
        <dbReference type="Rhea" id="RHEA-COMP:10136"/>
        <dbReference type="Rhea" id="RHEA-COMP:20101"/>
        <dbReference type="ChEBI" id="CHEBI:15378"/>
        <dbReference type="ChEBI" id="CHEBI:30616"/>
        <dbReference type="ChEBI" id="CHEBI:46858"/>
        <dbReference type="ChEBI" id="CHEBI:61978"/>
        <dbReference type="ChEBI" id="CHEBI:456216"/>
        <dbReference type="EC" id="2.7.10.1"/>
    </reaction>
</comment>
<sequence length="725" mass="79977">MSPPPPPELDGNSPNEGRLEICINGDWGTVCDDLWTRTNAQVVCRQLGYSIDGAVFLSRAFFGAGNGSILLDDVVCSGSEDTILQCMHRGFGSHDCGHDEDVSVQCSESVTIEEFVDNVTVCNTELDSQLWSLMSTSGRCEPYIKRDSEAGVCDDFYIPGTDYVYIPNRRLGGSQNLLRQFSEELYEYIPSIPARCRNIAIRVLCTHYYLPCGFNGTLHVPLPLCPDVCRYLSETLCPDIWSFTASYLTSDQIHPEYRNDEGIKLPSCNNTDKLIDFLNLTSDCCSNGRVSLPQPTVTKTKSHDSTSTPTSSVILSGTTTTISTIVTLESTVSLSMVIPSASSFKSTSVIIPLAVTIPLVLVVVFIAVLFSVCLIKRKTKIKQRKIVLHESQLGSRPSLSPDSSEDNIYNSSKRINISSMYMDQLSDYIISGSIIEIQETVGQGEFGIVYRGVMTSSTQSPKAVAVKTLKGFYKESDIESLLDECIIMMSFNNLNVLPLIGVCLDLGPAPYIIMPFMSKGSLLSYLKKERCNLTVADTSEEDIILNVRKQLLSICLQVANGMSYLASQRFIHRDLAARNCMIDDNGVIKVADFGLSEDIYACNYFRQLKGSDNNSGSSTVKLPVKWMALESLHDGLFSEKSDVWSYGVLCWEVFSLGKVPYPGLDPIGVVELLDTGKRLEPPRNAACSQEIYLLMFSCWSESSIDRPVFSDLVSSIKALIESLTC</sequence>
<dbReference type="RefSeq" id="XP_019859516.1">
    <property type="nucleotide sequence ID" value="XM_020003957.1"/>
</dbReference>
<dbReference type="EnsemblMetazoa" id="XM_020003957.1">
    <property type="protein sequence ID" value="XP_019859516.1"/>
    <property type="gene ID" value="LOC100641606"/>
</dbReference>
<dbReference type="KEGG" id="aqu:100641606"/>
<dbReference type="PROSITE" id="PS50011">
    <property type="entry name" value="PROTEIN_KINASE_DOM"/>
    <property type="match status" value="1"/>
</dbReference>
<dbReference type="PRINTS" id="PR00109">
    <property type="entry name" value="TYRKINASE"/>
</dbReference>
<accession>A0AAN0JRN0</accession>
<dbReference type="PROSITE" id="PS00109">
    <property type="entry name" value="PROTEIN_KINASE_TYR"/>
    <property type="match status" value="1"/>
</dbReference>
<dbReference type="InterPro" id="IPR020635">
    <property type="entry name" value="Tyr_kinase_cat_dom"/>
</dbReference>
<evidence type="ECO:0000313" key="17">
    <source>
        <dbReference type="EnsemblMetazoa" id="XP_019859516.1"/>
    </source>
</evidence>
<dbReference type="GeneID" id="100641606"/>
<keyword evidence="7" id="KW-0829">Tyrosine-protein kinase</keyword>
<evidence type="ECO:0000256" key="12">
    <source>
        <dbReference type="PROSITE-ProRule" id="PRU10141"/>
    </source>
</evidence>
<dbReference type="Pfam" id="PF00530">
    <property type="entry name" value="SRCR"/>
    <property type="match status" value="1"/>
</dbReference>
<evidence type="ECO:0000256" key="5">
    <source>
        <dbReference type="ARBA" id="ARBA00022777"/>
    </source>
</evidence>
<dbReference type="InterPro" id="IPR036772">
    <property type="entry name" value="SRCR-like_dom_sf"/>
</dbReference>
<dbReference type="InterPro" id="IPR050122">
    <property type="entry name" value="RTK"/>
</dbReference>
<keyword evidence="13" id="KW-0812">Transmembrane</keyword>
<dbReference type="GO" id="GO:0005524">
    <property type="term" value="F:ATP binding"/>
    <property type="evidence" value="ECO:0007669"/>
    <property type="project" value="UniProtKB-UniRule"/>
</dbReference>
<dbReference type="GO" id="GO:0005886">
    <property type="term" value="C:plasma membrane"/>
    <property type="evidence" value="ECO:0007669"/>
    <property type="project" value="TreeGrafter"/>
</dbReference>
<dbReference type="FunFam" id="1.10.510.10:FF:000554">
    <property type="entry name" value="Predicted protein"/>
    <property type="match status" value="1"/>
</dbReference>
<dbReference type="InterPro" id="IPR011009">
    <property type="entry name" value="Kinase-like_dom_sf"/>
</dbReference>
<dbReference type="AlphaFoldDB" id="A0AAN0JRN0"/>
<evidence type="ECO:0000256" key="10">
    <source>
        <dbReference type="ARBA" id="ARBA00051243"/>
    </source>
</evidence>
<evidence type="ECO:0000313" key="18">
    <source>
        <dbReference type="Proteomes" id="UP000007879"/>
    </source>
</evidence>
<keyword evidence="13" id="KW-0472">Membrane</keyword>
<dbReference type="Proteomes" id="UP000007879">
    <property type="component" value="Unassembled WGS sequence"/>
</dbReference>
<dbReference type="Gene3D" id="1.10.510.10">
    <property type="entry name" value="Transferase(Phosphotransferase) domain 1"/>
    <property type="match status" value="1"/>
</dbReference>
<dbReference type="Pfam" id="PF07714">
    <property type="entry name" value="PK_Tyr_Ser-Thr"/>
    <property type="match status" value="1"/>
</dbReference>
<keyword evidence="18" id="KW-1185">Reference proteome</keyword>
<dbReference type="InterPro" id="IPR001245">
    <property type="entry name" value="Ser-Thr/Tyr_kinase_cat_dom"/>
</dbReference>
<keyword evidence="2" id="KW-0808">Transferase</keyword>
<comment type="subcellular location">
    <subcellularLocation>
        <location evidence="1">Membrane</location>
        <topology evidence="1">Single-pass membrane protein</topology>
    </subcellularLocation>
</comment>
<feature type="domain" description="SRCR" evidence="16">
    <location>
        <begin position="6"/>
        <end position="107"/>
    </location>
</feature>
<dbReference type="PROSITE" id="PS50038">
    <property type="entry name" value="FZ"/>
    <property type="match status" value="1"/>
</dbReference>
<dbReference type="PANTHER" id="PTHR24416:SF564">
    <property type="entry name" value="MACROPHAGE-STIMULATING PROTEIN RECEPTOR"/>
    <property type="match status" value="1"/>
</dbReference>
<dbReference type="SUPFAM" id="SSF56487">
    <property type="entry name" value="SRCR-like"/>
    <property type="match status" value="1"/>
</dbReference>
<feature type="transmembrane region" description="Helical" evidence="13">
    <location>
        <begin position="349"/>
        <end position="375"/>
    </location>
</feature>
<dbReference type="PRINTS" id="PR00258">
    <property type="entry name" value="SPERACTRCPTR"/>
</dbReference>
<dbReference type="PROSITE" id="PS00420">
    <property type="entry name" value="SRCR_1"/>
    <property type="match status" value="1"/>
</dbReference>
<dbReference type="GO" id="GO:0007169">
    <property type="term" value="P:cell surface receptor protein tyrosine kinase signaling pathway"/>
    <property type="evidence" value="ECO:0007669"/>
    <property type="project" value="TreeGrafter"/>
</dbReference>
<evidence type="ECO:0000256" key="3">
    <source>
        <dbReference type="ARBA" id="ARBA00022729"/>
    </source>
</evidence>
<feature type="binding site" evidence="12">
    <location>
        <position position="467"/>
    </location>
    <ligand>
        <name>ATP</name>
        <dbReference type="ChEBI" id="CHEBI:30616"/>
    </ligand>
</feature>
<name>A0AAN0JRN0_AMPQE</name>
<evidence type="ECO:0000256" key="1">
    <source>
        <dbReference type="ARBA" id="ARBA00004167"/>
    </source>
</evidence>
<dbReference type="PANTHER" id="PTHR24416">
    <property type="entry name" value="TYROSINE-PROTEIN KINASE RECEPTOR"/>
    <property type="match status" value="1"/>
</dbReference>
<dbReference type="PROSITE" id="PS50287">
    <property type="entry name" value="SRCR_2"/>
    <property type="match status" value="1"/>
</dbReference>
<dbReference type="InterPro" id="IPR001190">
    <property type="entry name" value="SRCR"/>
</dbReference>